<feature type="domain" description="SHSP" evidence="3">
    <location>
        <begin position="1"/>
        <end position="64"/>
    </location>
</feature>
<dbReference type="CDD" id="cd06464">
    <property type="entry name" value="ACD_sHsps-like"/>
    <property type="match status" value="1"/>
</dbReference>
<dbReference type="InterPro" id="IPR008978">
    <property type="entry name" value="HSP20-like_chaperone"/>
</dbReference>
<sequence>MKEKERTGVLHRQTRRFGQFDYRMNLPADADPERISADLTHGVLTVRVPRTGHEKPRRIEITAR</sequence>
<evidence type="ECO:0000259" key="3">
    <source>
        <dbReference type="PROSITE" id="PS01031"/>
    </source>
</evidence>
<protein>
    <submittedName>
        <fullName evidence="4">Hsp20/alpha crystallin family protein</fullName>
    </submittedName>
</protein>
<comment type="caution">
    <text evidence="4">The sequence shown here is derived from an EMBL/GenBank/DDBJ whole genome shotgun (WGS) entry which is preliminary data.</text>
</comment>
<dbReference type="InterPro" id="IPR002068">
    <property type="entry name" value="A-crystallin/Hsp20_dom"/>
</dbReference>
<keyword evidence="5" id="KW-1185">Reference proteome</keyword>
<evidence type="ECO:0000313" key="4">
    <source>
        <dbReference type="EMBL" id="MEV4680603.1"/>
    </source>
</evidence>
<dbReference type="PROSITE" id="PS01031">
    <property type="entry name" value="SHSP"/>
    <property type="match status" value="1"/>
</dbReference>
<dbReference type="Gene3D" id="2.60.40.790">
    <property type="match status" value="1"/>
</dbReference>
<dbReference type="SUPFAM" id="SSF49764">
    <property type="entry name" value="HSP20-like chaperones"/>
    <property type="match status" value="1"/>
</dbReference>
<evidence type="ECO:0000256" key="2">
    <source>
        <dbReference type="RuleBase" id="RU003616"/>
    </source>
</evidence>
<reference evidence="4 5" key="1">
    <citation type="submission" date="2024-06" db="EMBL/GenBank/DDBJ databases">
        <title>The Natural Products Discovery Center: Release of the First 8490 Sequenced Strains for Exploring Actinobacteria Biosynthetic Diversity.</title>
        <authorList>
            <person name="Kalkreuter E."/>
            <person name="Kautsar S.A."/>
            <person name="Yang D."/>
            <person name="Bader C.D."/>
            <person name="Teijaro C.N."/>
            <person name="Fluegel L."/>
            <person name="Davis C.M."/>
            <person name="Simpson J.R."/>
            <person name="Lauterbach L."/>
            <person name="Steele A.D."/>
            <person name="Gui C."/>
            <person name="Meng S."/>
            <person name="Li G."/>
            <person name="Viehrig K."/>
            <person name="Ye F."/>
            <person name="Su P."/>
            <person name="Kiefer A.F."/>
            <person name="Nichols A."/>
            <person name="Cepeda A.J."/>
            <person name="Yan W."/>
            <person name="Fan B."/>
            <person name="Jiang Y."/>
            <person name="Adhikari A."/>
            <person name="Zheng C.-J."/>
            <person name="Schuster L."/>
            <person name="Cowan T.M."/>
            <person name="Smanski M.J."/>
            <person name="Chevrette M.G."/>
            <person name="De Carvalho L.P.S."/>
            <person name="Shen B."/>
        </authorList>
    </citation>
    <scope>NUCLEOTIDE SEQUENCE [LARGE SCALE GENOMIC DNA]</scope>
    <source>
        <strain evidence="4 5">NPDC049344</strain>
    </source>
</reference>
<proteinExistence type="inferred from homology"/>
<dbReference type="EMBL" id="JBFAQK010000006">
    <property type="protein sequence ID" value="MEV4680603.1"/>
    <property type="molecule type" value="Genomic_DNA"/>
</dbReference>
<evidence type="ECO:0000313" key="5">
    <source>
        <dbReference type="Proteomes" id="UP001552521"/>
    </source>
</evidence>
<dbReference type="Proteomes" id="UP001552521">
    <property type="component" value="Unassembled WGS sequence"/>
</dbReference>
<name>A0ABV3HPW1_9ACTN</name>
<gene>
    <name evidence="4" type="ORF">AB0K36_07490</name>
</gene>
<comment type="similarity">
    <text evidence="1 2">Belongs to the small heat shock protein (HSP20) family.</text>
</comment>
<organism evidence="4 5">
    <name type="scientific">Streptomyces kurssanovii</name>
    <dbReference type="NCBI Taxonomy" id="67312"/>
    <lineage>
        <taxon>Bacteria</taxon>
        <taxon>Bacillati</taxon>
        <taxon>Actinomycetota</taxon>
        <taxon>Actinomycetes</taxon>
        <taxon>Kitasatosporales</taxon>
        <taxon>Streptomycetaceae</taxon>
        <taxon>Streptomyces</taxon>
    </lineage>
</organism>
<accession>A0ABV3HPW1</accession>
<dbReference type="Pfam" id="PF00011">
    <property type="entry name" value="HSP20"/>
    <property type="match status" value="1"/>
</dbReference>
<evidence type="ECO:0000256" key="1">
    <source>
        <dbReference type="PROSITE-ProRule" id="PRU00285"/>
    </source>
</evidence>